<dbReference type="GO" id="GO:0008270">
    <property type="term" value="F:zinc ion binding"/>
    <property type="evidence" value="ECO:0007669"/>
    <property type="project" value="InterPro"/>
</dbReference>
<keyword evidence="8" id="KW-0223">Dioxygenase</keyword>
<dbReference type="Proteomes" id="UP000018144">
    <property type="component" value="Unassembled WGS sequence"/>
</dbReference>
<evidence type="ECO:0000256" key="3">
    <source>
        <dbReference type="ARBA" id="ARBA00022723"/>
    </source>
</evidence>
<comment type="similarity">
    <text evidence="2">Belongs to the DODA-type extradiol aromatic ring-opening dioxygenase family.</text>
</comment>
<dbReference type="GO" id="GO:0016702">
    <property type="term" value="F:oxidoreductase activity, acting on single donors with incorporation of molecular oxygen, incorporation of two atoms of oxygen"/>
    <property type="evidence" value="ECO:0007669"/>
    <property type="project" value="UniProtKB-ARBA"/>
</dbReference>
<dbReference type="CDD" id="cd07363">
    <property type="entry name" value="45_DOPA_Dioxygenase"/>
    <property type="match status" value="1"/>
</dbReference>
<evidence type="ECO:0000259" key="7">
    <source>
        <dbReference type="Pfam" id="PF02900"/>
    </source>
</evidence>
<name>U4LQM0_PYROM</name>
<dbReference type="InterPro" id="IPR014436">
    <property type="entry name" value="Extradiol_dOase_DODA"/>
</dbReference>
<keyword evidence="6" id="KW-1133">Transmembrane helix</keyword>
<keyword evidence="4" id="KW-0862">Zinc</keyword>
<dbReference type="PANTHER" id="PTHR30096">
    <property type="entry name" value="4,5-DOPA DIOXYGENASE EXTRADIOL-LIKE PROTEIN"/>
    <property type="match status" value="1"/>
</dbReference>
<keyword evidence="5" id="KW-0560">Oxidoreductase</keyword>
<accession>U4LQM0</accession>
<dbReference type="Pfam" id="PF02900">
    <property type="entry name" value="LigB"/>
    <property type="match status" value="1"/>
</dbReference>
<keyword evidence="6" id="KW-0812">Transmembrane</keyword>
<reference evidence="8 9" key="1">
    <citation type="journal article" date="2013" name="PLoS Genet.">
        <title>The genome and development-dependent transcriptomes of Pyronema confluens: a window into fungal evolution.</title>
        <authorList>
            <person name="Traeger S."/>
            <person name="Altegoer F."/>
            <person name="Freitag M."/>
            <person name="Gabaldon T."/>
            <person name="Kempken F."/>
            <person name="Kumar A."/>
            <person name="Marcet-Houben M."/>
            <person name="Poggeler S."/>
            <person name="Stajich J.E."/>
            <person name="Nowrousian M."/>
        </authorList>
    </citation>
    <scope>NUCLEOTIDE SEQUENCE [LARGE SCALE GENOMIC DNA]</scope>
    <source>
        <strain evidence="9">CBS 100304</strain>
        <tissue evidence="8">Vegetative mycelium</tissue>
    </source>
</reference>
<evidence type="ECO:0000313" key="8">
    <source>
        <dbReference type="EMBL" id="CCX29601.1"/>
    </source>
</evidence>
<feature type="transmembrane region" description="Helical" evidence="6">
    <location>
        <begin position="22"/>
        <end position="43"/>
    </location>
</feature>
<evidence type="ECO:0000256" key="1">
    <source>
        <dbReference type="ARBA" id="ARBA00001947"/>
    </source>
</evidence>
<dbReference type="eggNOG" id="ENOG502QS66">
    <property type="taxonomic scope" value="Eukaryota"/>
</dbReference>
<evidence type="ECO:0000256" key="6">
    <source>
        <dbReference type="SAM" id="Phobius"/>
    </source>
</evidence>
<sequence length="348" mass="38122">MASRSGAAGGAGDSESYSSKNVFITLFSAIAIGILAIVFSPFLSRFIPGAKSVVRNPKSSIIPPQTANMSTSATKTPVYFVSHGGPNVMFETEHPAYKALQNIGKEITQKVKPKAVVVFSAHWQAGKSKVEVNEAEVTKLIYDYYGFPDHYYKVQYPNVGSKDLANKILTLFKEAGIEAEGTKRGLDHGVFAPFTCMFNPDENPLGVPLVQVSLFNNEDPDKHYALGAALRKLREENILIIGSGMAVHNLRDLFFAMREGSELPYAKVFDAELKKAVLNPANGEDRKKSLNTLVQHKSARQAHPTFEHLLPVHIAAGAAGDDKAEQLFTMTEMSLSWAQYRFGDKPKA</sequence>
<dbReference type="GO" id="GO:0008198">
    <property type="term" value="F:ferrous iron binding"/>
    <property type="evidence" value="ECO:0007669"/>
    <property type="project" value="InterPro"/>
</dbReference>
<dbReference type="SUPFAM" id="SSF53213">
    <property type="entry name" value="LigB-like"/>
    <property type="match status" value="1"/>
</dbReference>
<dbReference type="EMBL" id="HF935279">
    <property type="protein sequence ID" value="CCX29601.1"/>
    <property type="molecule type" value="Genomic_DNA"/>
</dbReference>
<dbReference type="STRING" id="1076935.U4LQM0"/>
<proteinExistence type="inferred from homology"/>
<feature type="domain" description="Extradiol ring-cleavage dioxygenase class III enzyme subunit B" evidence="7">
    <location>
        <begin position="79"/>
        <end position="326"/>
    </location>
</feature>
<gene>
    <name evidence="8" type="ORF">PCON_05672</name>
</gene>
<dbReference type="PANTHER" id="PTHR30096:SF0">
    <property type="entry name" value="4,5-DOPA DIOXYGENASE EXTRADIOL-LIKE PROTEIN"/>
    <property type="match status" value="1"/>
</dbReference>
<dbReference type="AlphaFoldDB" id="U4LQM0"/>
<comment type="cofactor">
    <cofactor evidence="1">
        <name>Zn(2+)</name>
        <dbReference type="ChEBI" id="CHEBI:29105"/>
    </cofactor>
</comment>
<evidence type="ECO:0000256" key="4">
    <source>
        <dbReference type="ARBA" id="ARBA00022833"/>
    </source>
</evidence>
<evidence type="ECO:0000313" key="9">
    <source>
        <dbReference type="Proteomes" id="UP000018144"/>
    </source>
</evidence>
<dbReference type="InterPro" id="IPR004183">
    <property type="entry name" value="Xdiol_dOase_suB"/>
</dbReference>
<evidence type="ECO:0000256" key="5">
    <source>
        <dbReference type="ARBA" id="ARBA00023002"/>
    </source>
</evidence>
<organism evidence="8 9">
    <name type="scientific">Pyronema omphalodes (strain CBS 100304)</name>
    <name type="common">Pyronema confluens</name>
    <dbReference type="NCBI Taxonomy" id="1076935"/>
    <lineage>
        <taxon>Eukaryota</taxon>
        <taxon>Fungi</taxon>
        <taxon>Dikarya</taxon>
        <taxon>Ascomycota</taxon>
        <taxon>Pezizomycotina</taxon>
        <taxon>Pezizomycetes</taxon>
        <taxon>Pezizales</taxon>
        <taxon>Pyronemataceae</taxon>
        <taxon>Pyronema</taxon>
    </lineage>
</organism>
<keyword evidence="3" id="KW-0479">Metal-binding</keyword>
<keyword evidence="9" id="KW-1185">Reference proteome</keyword>
<dbReference type="Gene3D" id="3.40.830.10">
    <property type="entry name" value="LigB-like"/>
    <property type="match status" value="1"/>
</dbReference>
<dbReference type="OrthoDB" id="7396853at2759"/>
<keyword evidence="6" id="KW-0472">Membrane</keyword>
<protein>
    <submittedName>
        <fullName evidence="8">Similar to 4,5-DOPA dioxygenase extradiol-like protein acc. no. Q949R4</fullName>
    </submittedName>
</protein>
<dbReference type="OMA" id="SVIDGFW"/>
<evidence type="ECO:0000256" key="2">
    <source>
        <dbReference type="ARBA" id="ARBA00007581"/>
    </source>
</evidence>